<evidence type="ECO:0008006" key="3">
    <source>
        <dbReference type="Google" id="ProtNLM"/>
    </source>
</evidence>
<evidence type="ECO:0000313" key="1">
    <source>
        <dbReference type="EMBL" id="QDU66204.1"/>
    </source>
</evidence>
<accession>A0A518BGX5</accession>
<dbReference type="KEGG" id="pbap:Pla133_12700"/>
<dbReference type="Gene3D" id="2.80.10.50">
    <property type="match status" value="1"/>
</dbReference>
<dbReference type="EMBL" id="CP036287">
    <property type="protein sequence ID" value="QDU66204.1"/>
    <property type="molecule type" value="Genomic_DNA"/>
</dbReference>
<organism evidence="1 2">
    <name type="scientific">Engelhardtia mirabilis</name>
    <dbReference type="NCBI Taxonomy" id="2528011"/>
    <lineage>
        <taxon>Bacteria</taxon>
        <taxon>Pseudomonadati</taxon>
        <taxon>Planctomycetota</taxon>
        <taxon>Planctomycetia</taxon>
        <taxon>Planctomycetia incertae sedis</taxon>
        <taxon>Engelhardtia</taxon>
    </lineage>
</organism>
<evidence type="ECO:0000313" key="2">
    <source>
        <dbReference type="Proteomes" id="UP000316921"/>
    </source>
</evidence>
<gene>
    <name evidence="1" type="ORF">Pla133_12700</name>
</gene>
<reference evidence="1 2" key="1">
    <citation type="submission" date="2019-02" db="EMBL/GenBank/DDBJ databases">
        <title>Deep-cultivation of Planctomycetes and their phenomic and genomic characterization uncovers novel biology.</title>
        <authorList>
            <person name="Wiegand S."/>
            <person name="Jogler M."/>
            <person name="Boedeker C."/>
            <person name="Pinto D."/>
            <person name="Vollmers J."/>
            <person name="Rivas-Marin E."/>
            <person name="Kohn T."/>
            <person name="Peeters S.H."/>
            <person name="Heuer A."/>
            <person name="Rast P."/>
            <person name="Oberbeckmann S."/>
            <person name="Bunk B."/>
            <person name="Jeske O."/>
            <person name="Meyerdierks A."/>
            <person name="Storesund J.E."/>
            <person name="Kallscheuer N."/>
            <person name="Luecker S."/>
            <person name="Lage O.M."/>
            <person name="Pohl T."/>
            <person name="Merkel B.J."/>
            <person name="Hornburger P."/>
            <person name="Mueller R.-W."/>
            <person name="Bruemmer F."/>
            <person name="Labrenz M."/>
            <person name="Spormann A.M."/>
            <person name="Op den Camp H."/>
            <person name="Overmann J."/>
            <person name="Amann R."/>
            <person name="Jetten M.S.M."/>
            <person name="Mascher T."/>
            <person name="Medema M.H."/>
            <person name="Devos D.P."/>
            <person name="Kaster A.-K."/>
            <person name="Ovreas L."/>
            <person name="Rohde M."/>
            <person name="Galperin M.Y."/>
            <person name="Jogler C."/>
        </authorList>
    </citation>
    <scope>NUCLEOTIDE SEQUENCE [LARGE SCALE GENOMIC DNA]</scope>
    <source>
        <strain evidence="1 2">Pla133</strain>
    </source>
</reference>
<dbReference type="AlphaFoldDB" id="A0A518BGX5"/>
<protein>
    <recommendedName>
        <fullName evidence="3">NHL repeat protein</fullName>
    </recommendedName>
</protein>
<keyword evidence="2" id="KW-1185">Reference proteome</keyword>
<dbReference type="Proteomes" id="UP000316921">
    <property type="component" value="Chromosome"/>
</dbReference>
<sequence length="190" mass="18977">MHVAGFDTHNAFQITPSGLVTEIIDGTGDGAGNTLSNSRGVAVDGAGFVYVGGRFSSNAFRVCAPVEASEVVRLGAPPNPAAFLPGVTSGPVIGSIWDPVIDHTSFLPGATIDFLAVGAVASDFPSPLGTVLVGISPLSVVTSSPGTPLAVPIPVNWDIVGVTLPTQGGSIGSGLEIVLANALDITIGTF</sequence>
<proteinExistence type="predicted"/>
<name>A0A518BGX5_9BACT</name>